<evidence type="ECO:0000256" key="1">
    <source>
        <dbReference type="SAM" id="MobiDB-lite"/>
    </source>
</evidence>
<proteinExistence type="predicted"/>
<feature type="compositionally biased region" description="Low complexity" evidence="1">
    <location>
        <begin position="863"/>
        <end position="874"/>
    </location>
</feature>
<dbReference type="Proteomes" id="UP001203852">
    <property type="component" value="Unassembled WGS sequence"/>
</dbReference>
<dbReference type="AlphaFoldDB" id="A0AAN6DNB9"/>
<feature type="region of interest" description="Disordered" evidence="1">
    <location>
        <begin position="38"/>
        <end position="67"/>
    </location>
</feature>
<evidence type="ECO:0000313" key="2">
    <source>
        <dbReference type="EMBL" id="KAI1607895.1"/>
    </source>
</evidence>
<feature type="region of interest" description="Disordered" evidence="1">
    <location>
        <begin position="859"/>
        <end position="880"/>
    </location>
</feature>
<name>A0AAN6DNB9_9EURO</name>
<sequence length="880" mass="98644">MPKGLTAARCIPHQTPRSVWVSDALLAETFTRFCHHRRHGSNVPGPLEAQRRAARRKNTNLAHSGCPPVSLDPAIVFGRNRNSDWWQSPTNRGPAQPTASRLLPSWLFPILEAEPRPVPRSQDESKTIPRPPDRNRERRLSQCSNLQDIREWLQETGGSIGESPALSAAIQKHMLKTEFRGEEIAAYICDPSFHPPGTSFIRRLIPAIFECTWEVHCWQALRAAIGKAAELGLIGISDIQTILDFATASRPIKLHRPDGKIEQVKSRERMHLIRITLDSLARSKVLTVANLEGDFLSNLFCKLASLSASRLTSDSVGALWRLMPWAGVHDAPVVSRLIFRNLRDRCRDHADGTIGEKIAQQLQIVDVALLRSAILHTTAQLVEDTQGQSKSSHRYLLYHWMGVLQTLGSTRSMVQPTMEDWARFKSNTVEPDTDRALLVFAWTSLHLSRHWRLSSSLSDRLQAYDLFSENMLSIPEFVAEGFLDRALPDLETLPLPNREVLLRDLTTIAGQVGTTSKSEDATSSNVKGVNVRGSLIPIEDGLYRDMRGRYNEALAELSDCLLKDPLAFQTVSRRLIWKNSTSFTIISRILDNNTSLKLALSRTAQHPRIVPERTRPHDHATSIHDVRKLQGDGENPGLGLASTVLDVVNHLAVSCATSPVVSPREALRRVHWCYRFLHRYGAPIESTLTKALWHAGVARYAEHGYGEFGTAKTLLRWILSQIKMAEGEDVARRLLWSPAFRAQRRLEMNELAKLKDVASFLPAKSEGQDAHDSSTNITTSLDGLRELGQAEKTDLSADMDHAIEDLGCDFPIKQQAMISIMSDLEIWQKIRHVNTVPHASPFWHEKSVRKELWEKAQVAKQAGRGSQSSYSGRSDCGRNA</sequence>
<accession>A0AAN6DNB9</accession>
<reference evidence="2" key="1">
    <citation type="journal article" date="2022" name="bioRxiv">
        <title>Deciphering the potential niche of two novel black yeast fungi from a biological soil crust based on their genomes, phenotypes, and melanin regulation.</title>
        <authorList>
            <consortium name="DOE Joint Genome Institute"/>
            <person name="Carr E.C."/>
            <person name="Barton Q."/>
            <person name="Grambo S."/>
            <person name="Sullivan M."/>
            <person name="Renfro C.M."/>
            <person name="Kuo A."/>
            <person name="Pangilinan J."/>
            <person name="Lipzen A."/>
            <person name="Keymanesh K."/>
            <person name="Savage E."/>
            <person name="Barry K."/>
            <person name="Grigoriev I.V."/>
            <person name="Riekhof W.R."/>
            <person name="Harris S.S."/>
        </authorList>
    </citation>
    <scope>NUCLEOTIDE SEQUENCE</scope>
    <source>
        <strain evidence="2">JF 03-4F</strain>
    </source>
</reference>
<keyword evidence="3" id="KW-1185">Reference proteome</keyword>
<organism evidence="2 3">
    <name type="scientific">Exophiala viscosa</name>
    <dbReference type="NCBI Taxonomy" id="2486360"/>
    <lineage>
        <taxon>Eukaryota</taxon>
        <taxon>Fungi</taxon>
        <taxon>Dikarya</taxon>
        <taxon>Ascomycota</taxon>
        <taxon>Pezizomycotina</taxon>
        <taxon>Eurotiomycetes</taxon>
        <taxon>Chaetothyriomycetidae</taxon>
        <taxon>Chaetothyriales</taxon>
        <taxon>Herpotrichiellaceae</taxon>
        <taxon>Exophiala</taxon>
    </lineage>
</organism>
<gene>
    <name evidence="2" type="ORF">EDD36DRAFT_449198</name>
</gene>
<feature type="region of interest" description="Disordered" evidence="1">
    <location>
        <begin position="114"/>
        <end position="139"/>
    </location>
</feature>
<protein>
    <submittedName>
        <fullName evidence="2">Uncharacterized protein</fullName>
    </submittedName>
</protein>
<dbReference type="EMBL" id="MU404365">
    <property type="protein sequence ID" value="KAI1607895.1"/>
    <property type="molecule type" value="Genomic_DNA"/>
</dbReference>
<evidence type="ECO:0000313" key="3">
    <source>
        <dbReference type="Proteomes" id="UP001203852"/>
    </source>
</evidence>
<comment type="caution">
    <text evidence="2">The sequence shown here is derived from an EMBL/GenBank/DDBJ whole genome shotgun (WGS) entry which is preliminary data.</text>
</comment>